<dbReference type="EMBL" id="JABBGG010000007">
    <property type="protein sequence ID" value="NML62259.1"/>
    <property type="molecule type" value="Genomic_DNA"/>
</dbReference>
<accession>A0A848HQ69</accession>
<organism evidence="2 3">
    <name type="scientific">Massilia polaris</name>
    <dbReference type="NCBI Taxonomy" id="2728846"/>
    <lineage>
        <taxon>Bacteria</taxon>
        <taxon>Pseudomonadati</taxon>
        <taxon>Pseudomonadota</taxon>
        <taxon>Betaproteobacteria</taxon>
        <taxon>Burkholderiales</taxon>
        <taxon>Oxalobacteraceae</taxon>
        <taxon>Telluria group</taxon>
        <taxon>Massilia</taxon>
    </lineage>
</organism>
<evidence type="ECO:0008006" key="4">
    <source>
        <dbReference type="Google" id="ProtNLM"/>
    </source>
</evidence>
<dbReference type="RefSeq" id="WP_169467027.1">
    <property type="nucleotide sequence ID" value="NZ_JABBGG010000007.1"/>
</dbReference>
<feature type="region of interest" description="Disordered" evidence="1">
    <location>
        <begin position="66"/>
        <end position="106"/>
    </location>
</feature>
<gene>
    <name evidence="2" type="ORF">HHL21_14475</name>
</gene>
<dbReference type="Proteomes" id="UP000583752">
    <property type="component" value="Unassembled WGS sequence"/>
</dbReference>
<proteinExistence type="predicted"/>
<keyword evidence="3" id="KW-1185">Reference proteome</keyword>
<feature type="compositionally biased region" description="Acidic residues" evidence="1">
    <location>
        <begin position="88"/>
        <end position="99"/>
    </location>
</feature>
<protein>
    <recommendedName>
        <fullName evidence="4">Terminase small subunit</fullName>
    </recommendedName>
</protein>
<sequence>MALMGYREYSRHAGVTLRAVQKAIEAGHIRVTSDKKIESDLADRDWRNSKDVLRPVMSMLPEKAAAPAAPGITGNRANVAAPPRLEDRGDEEEQPEAESDSTTGEYRIHRATREKFSALKQELEYKQLAGELIAVEEAKRIAFTTLRGIRDSVLNVPARLKDQLAALDDPHQCERLLESALSSALAGIDVGKLLQEQDE</sequence>
<evidence type="ECO:0000313" key="2">
    <source>
        <dbReference type="EMBL" id="NML62259.1"/>
    </source>
</evidence>
<dbReference type="AlphaFoldDB" id="A0A848HQ69"/>
<reference evidence="2 3" key="1">
    <citation type="submission" date="2020-04" db="EMBL/GenBank/DDBJ databases">
        <title>Massilia sp. RP-1-19 isolated from soil.</title>
        <authorList>
            <person name="Dahal R.H."/>
        </authorList>
    </citation>
    <scope>NUCLEOTIDE SEQUENCE [LARGE SCALE GENOMIC DNA]</scope>
    <source>
        <strain evidence="2 3">RP-1-19</strain>
    </source>
</reference>
<evidence type="ECO:0000256" key="1">
    <source>
        <dbReference type="SAM" id="MobiDB-lite"/>
    </source>
</evidence>
<evidence type="ECO:0000313" key="3">
    <source>
        <dbReference type="Proteomes" id="UP000583752"/>
    </source>
</evidence>
<name>A0A848HQ69_9BURK</name>
<comment type="caution">
    <text evidence="2">The sequence shown here is derived from an EMBL/GenBank/DDBJ whole genome shotgun (WGS) entry which is preliminary data.</text>
</comment>